<dbReference type="SUPFAM" id="SSF51735">
    <property type="entry name" value="NAD(P)-binding Rossmann-fold domains"/>
    <property type="match status" value="1"/>
</dbReference>
<dbReference type="InterPro" id="IPR003710">
    <property type="entry name" value="ApbA"/>
</dbReference>
<dbReference type="Pfam" id="PF02558">
    <property type="entry name" value="ApbA"/>
    <property type="match status" value="1"/>
</dbReference>
<evidence type="ECO:0000256" key="2">
    <source>
        <dbReference type="ARBA" id="ARBA00022857"/>
    </source>
</evidence>
<keyword evidence="8" id="KW-1185">Reference proteome</keyword>
<dbReference type="InterPro" id="IPR036291">
    <property type="entry name" value="NAD(P)-bd_dom_sf"/>
</dbReference>
<dbReference type="UniPathway" id="UPA00028">
    <property type="reaction ID" value="UER00004"/>
</dbReference>
<comment type="pathway">
    <text evidence="4">Cofactor biosynthesis; (R)-pantothenate biosynthesis; (R)-pantoate from 3-methyl-2-oxobutanoate: step 2/2.</text>
</comment>
<evidence type="ECO:0000259" key="6">
    <source>
        <dbReference type="Pfam" id="PF08546"/>
    </source>
</evidence>
<dbReference type="InterPro" id="IPR051402">
    <property type="entry name" value="KPR-Related"/>
</dbReference>
<accession>U3GVT4</accession>
<evidence type="ECO:0000313" key="8">
    <source>
        <dbReference type="Proteomes" id="UP000016943"/>
    </source>
</evidence>
<reference evidence="7 8" key="1">
    <citation type="journal article" date="2013" name="Genome Announc.">
        <title>Whole-Genome Sequence of the Clinical Strain Corynebacterium argentoratense DSM 44202, Isolated from a Human Throat Specimen.</title>
        <authorList>
            <person name="Bomholt C."/>
            <person name="Glaub A."/>
            <person name="Gravermann K."/>
            <person name="Albersmeier A."/>
            <person name="Brinkrolf K."/>
            <person name="Ruckert C."/>
            <person name="Tauch A."/>
        </authorList>
    </citation>
    <scope>NUCLEOTIDE SEQUENCE [LARGE SCALE GENOMIC DNA]</scope>
    <source>
        <strain evidence="7">DSM 44202</strain>
    </source>
</reference>
<feature type="domain" description="Ketopantoate reductase C-terminal" evidence="6">
    <location>
        <begin position="183"/>
        <end position="304"/>
    </location>
</feature>
<dbReference type="eggNOG" id="COG1893">
    <property type="taxonomic scope" value="Bacteria"/>
</dbReference>
<evidence type="ECO:0000256" key="1">
    <source>
        <dbReference type="ARBA" id="ARBA00007870"/>
    </source>
</evidence>
<dbReference type="InterPro" id="IPR013328">
    <property type="entry name" value="6PGD_dom2"/>
</dbReference>
<dbReference type="InterPro" id="IPR008927">
    <property type="entry name" value="6-PGluconate_DH-like_C_sf"/>
</dbReference>
<dbReference type="PANTHER" id="PTHR21708:SF26">
    <property type="entry name" value="2-DEHYDROPANTOATE 2-REDUCTASE"/>
    <property type="match status" value="1"/>
</dbReference>
<gene>
    <name evidence="7" type="ORF">CARG_07500</name>
</gene>
<sequence>MTDLHVCIVGAGAVGVSFAAPLVRAGVRVTFVARGETLEHLRSGQAEFVDARSGQDESLRFSADAGPLEQVLAARPDVVLIATKAFSFEGEFDGFGGDIPIVVTHNSVESAIRAAEVVGEQVVIPGVVRGFMHHEGPAAVRLLPGPWGLNVGSFAPGQPVPEAVGRMIGLLASQGVDAAVLDNIWVDVWEKAMFVATFGALGALADKPLGYALSELRGDLQEMMEETARIGRECGVPLSDDVVVRTMAFADRMDATSTSSMQRDIAAGRRNELDVQLGSIVRMGRDRGVRAPVCGVVYDVLKARSAAM</sequence>
<dbReference type="PATRIC" id="fig|1348662.3.peg.1483"/>
<evidence type="ECO:0000259" key="5">
    <source>
        <dbReference type="Pfam" id="PF02558"/>
    </source>
</evidence>
<dbReference type="PANTHER" id="PTHR21708">
    <property type="entry name" value="PROBABLE 2-DEHYDROPANTOATE 2-REDUCTASE"/>
    <property type="match status" value="1"/>
</dbReference>
<dbReference type="GeneID" id="78250254"/>
<dbReference type="FunFam" id="1.10.1040.10:FF:000017">
    <property type="entry name" value="2-dehydropantoate 2-reductase"/>
    <property type="match status" value="1"/>
</dbReference>
<dbReference type="Pfam" id="PF08546">
    <property type="entry name" value="ApbA_C"/>
    <property type="match status" value="1"/>
</dbReference>
<dbReference type="HOGENOM" id="CLU_031468_6_1_11"/>
<protein>
    <recommendedName>
        <fullName evidence="4">2-dehydropantoate 2-reductase</fullName>
        <ecNumber evidence="4">1.1.1.169</ecNumber>
    </recommendedName>
    <alternativeName>
        <fullName evidence="4">Ketopantoate reductase</fullName>
    </alternativeName>
</protein>
<dbReference type="InterPro" id="IPR013752">
    <property type="entry name" value="KPA_reductase"/>
</dbReference>
<dbReference type="GO" id="GO:0008677">
    <property type="term" value="F:2-dehydropantoate 2-reductase activity"/>
    <property type="evidence" value="ECO:0007669"/>
    <property type="project" value="UniProtKB-EC"/>
</dbReference>
<keyword evidence="3 4" id="KW-0560">Oxidoreductase</keyword>
<dbReference type="AlphaFoldDB" id="U3GVT4"/>
<evidence type="ECO:0000256" key="3">
    <source>
        <dbReference type="ARBA" id="ARBA00023002"/>
    </source>
</evidence>
<dbReference type="RefSeq" id="WP_021012011.1">
    <property type="nucleotide sequence ID" value="NC_022198.1"/>
</dbReference>
<feature type="domain" description="Ketopantoate reductase N-terminal" evidence="5">
    <location>
        <begin position="6"/>
        <end position="152"/>
    </location>
</feature>
<organism evidence="7 8">
    <name type="scientific">Corynebacterium argentoratense DSM 44202</name>
    <dbReference type="NCBI Taxonomy" id="1348662"/>
    <lineage>
        <taxon>Bacteria</taxon>
        <taxon>Bacillati</taxon>
        <taxon>Actinomycetota</taxon>
        <taxon>Actinomycetes</taxon>
        <taxon>Mycobacteriales</taxon>
        <taxon>Corynebacteriaceae</taxon>
        <taxon>Corynebacterium</taxon>
    </lineage>
</organism>
<comment type="function">
    <text evidence="4">Catalyzes the NADPH-dependent reduction of ketopantoate into pantoic acid.</text>
</comment>
<dbReference type="Gene3D" id="1.10.1040.10">
    <property type="entry name" value="N-(1-d-carboxylethyl)-l-norvaline Dehydrogenase, domain 2"/>
    <property type="match status" value="1"/>
</dbReference>
<comment type="catalytic activity">
    <reaction evidence="4">
        <text>(R)-pantoate + NADP(+) = 2-dehydropantoate + NADPH + H(+)</text>
        <dbReference type="Rhea" id="RHEA:16233"/>
        <dbReference type="ChEBI" id="CHEBI:11561"/>
        <dbReference type="ChEBI" id="CHEBI:15378"/>
        <dbReference type="ChEBI" id="CHEBI:15980"/>
        <dbReference type="ChEBI" id="CHEBI:57783"/>
        <dbReference type="ChEBI" id="CHEBI:58349"/>
        <dbReference type="EC" id="1.1.1.169"/>
    </reaction>
</comment>
<dbReference type="KEGG" id="caz:CARG_07500"/>
<dbReference type="GO" id="GO:0015940">
    <property type="term" value="P:pantothenate biosynthetic process"/>
    <property type="evidence" value="ECO:0007669"/>
    <property type="project" value="UniProtKB-UniPathway"/>
</dbReference>
<dbReference type="EMBL" id="CP006365">
    <property type="protein sequence ID" value="AGU15620.1"/>
    <property type="molecule type" value="Genomic_DNA"/>
</dbReference>
<comment type="similarity">
    <text evidence="1 4">Belongs to the ketopantoate reductase family.</text>
</comment>
<dbReference type="EC" id="1.1.1.169" evidence="4"/>
<dbReference type="Gene3D" id="3.40.50.720">
    <property type="entry name" value="NAD(P)-binding Rossmann-like Domain"/>
    <property type="match status" value="1"/>
</dbReference>
<proteinExistence type="inferred from homology"/>
<dbReference type="NCBIfam" id="TIGR00745">
    <property type="entry name" value="apbA_panE"/>
    <property type="match status" value="1"/>
</dbReference>
<dbReference type="Proteomes" id="UP000016943">
    <property type="component" value="Chromosome"/>
</dbReference>
<dbReference type="GO" id="GO:0005737">
    <property type="term" value="C:cytoplasm"/>
    <property type="evidence" value="ECO:0007669"/>
    <property type="project" value="TreeGrafter"/>
</dbReference>
<evidence type="ECO:0000313" key="7">
    <source>
        <dbReference type="EMBL" id="AGU15620.1"/>
    </source>
</evidence>
<dbReference type="SUPFAM" id="SSF48179">
    <property type="entry name" value="6-phosphogluconate dehydrogenase C-terminal domain-like"/>
    <property type="match status" value="1"/>
</dbReference>
<keyword evidence="2 4" id="KW-0521">NADP</keyword>
<dbReference type="OrthoDB" id="9796561at2"/>
<dbReference type="InterPro" id="IPR013332">
    <property type="entry name" value="KPR_N"/>
</dbReference>
<name>U3GVT4_9CORY</name>
<dbReference type="STRING" id="1348662.CARG_07500"/>
<evidence type="ECO:0000256" key="4">
    <source>
        <dbReference type="RuleBase" id="RU362068"/>
    </source>
</evidence>
<dbReference type="NCBIfam" id="NF005091">
    <property type="entry name" value="PRK06522.2-2"/>
    <property type="match status" value="1"/>
</dbReference>
<keyword evidence="4" id="KW-0566">Pantothenate biosynthesis</keyword>